<evidence type="ECO:0000313" key="7">
    <source>
        <dbReference type="EMBL" id="GAQ79918.1"/>
    </source>
</evidence>
<keyword evidence="3 6" id="KW-1133">Transmembrane helix</keyword>
<reference evidence="7 8" key="1">
    <citation type="journal article" date="2014" name="Nat. Commun.">
        <title>Klebsormidium flaccidum genome reveals primary factors for plant terrestrial adaptation.</title>
        <authorList>
            <person name="Hori K."/>
            <person name="Maruyama F."/>
            <person name="Fujisawa T."/>
            <person name="Togashi T."/>
            <person name="Yamamoto N."/>
            <person name="Seo M."/>
            <person name="Sato S."/>
            <person name="Yamada T."/>
            <person name="Mori H."/>
            <person name="Tajima N."/>
            <person name="Moriyama T."/>
            <person name="Ikeuchi M."/>
            <person name="Watanabe M."/>
            <person name="Wada H."/>
            <person name="Kobayashi K."/>
            <person name="Saito M."/>
            <person name="Masuda T."/>
            <person name="Sasaki-Sekimoto Y."/>
            <person name="Mashiguchi K."/>
            <person name="Awai K."/>
            <person name="Shimojima M."/>
            <person name="Masuda S."/>
            <person name="Iwai M."/>
            <person name="Nobusawa T."/>
            <person name="Narise T."/>
            <person name="Kondo S."/>
            <person name="Saito H."/>
            <person name="Sato R."/>
            <person name="Murakawa M."/>
            <person name="Ihara Y."/>
            <person name="Oshima-Yamada Y."/>
            <person name="Ohtaka K."/>
            <person name="Satoh M."/>
            <person name="Sonobe K."/>
            <person name="Ishii M."/>
            <person name="Ohtani R."/>
            <person name="Kanamori-Sato M."/>
            <person name="Honoki R."/>
            <person name="Miyazaki D."/>
            <person name="Mochizuki H."/>
            <person name="Umetsu J."/>
            <person name="Higashi K."/>
            <person name="Shibata D."/>
            <person name="Kamiya Y."/>
            <person name="Sato N."/>
            <person name="Nakamura Y."/>
            <person name="Tabata S."/>
            <person name="Ida S."/>
            <person name="Kurokawa K."/>
            <person name="Ohta H."/>
        </authorList>
    </citation>
    <scope>NUCLEOTIDE SEQUENCE [LARGE SCALE GENOMIC DNA]</scope>
    <source>
        <strain evidence="7 8">NIES-2285</strain>
    </source>
</reference>
<comment type="subcellular location">
    <subcellularLocation>
        <location evidence="1">Membrane</location>
        <topology evidence="1">Multi-pass membrane protein</topology>
    </subcellularLocation>
</comment>
<evidence type="ECO:0000256" key="5">
    <source>
        <dbReference type="SAM" id="MobiDB-lite"/>
    </source>
</evidence>
<feature type="transmembrane region" description="Helical" evidence="6">
    <location>
        <begin position="397"/>
        <end position="415"/>
    </location>
</feature>
<dbReference type="GO" id="GO:0016020">
    <property type="term" value="C:membrane"/>
    <property type="evidence" value="ECO:0007669"/>
    <property type="project" value="UniProtKB-SubCell"/>
</dbReference>
<feature type="region of interest" description="Disordered" evidence="5">
    <location>
        <begin position="1"/>
        <end position="85"/>
    </location>
</feature>
<protein>
    <submittedName>
        <fullName evidence="7">Uncharacterized protein</fullName>
    </submittedName>
</protein>
<evidence type="ECO:0000256" key="3">
    <source>
        <dbReference type="ARBA" id="ARBA00022989"/>
    </source>
</evidence>
<evidence type="ECO:0000256" key="2">
    <source>
        <dbReference type="ARBA" id="ARBA00022692"/>
    </source>
</evidence>
<evidence type="ECO:0000256" key="6">
    <source>
        <dbReference type="SAM" id="Phobius"/>
    </source>
</evidence>
<evidence type="ECO:0000256" key="1">
    <source>
        <dbReference type="ARBA" id="ARBA00004141"/>
    </source>
</evidence>
<keyword evidence="4 6" id="KW-0472">Membrane</keyword>
<evidence type="ECO:0000313" key="8">
    <source>
        <dbReference type="Proteomes" id="UP000054558"/>
    </source>
</evidence>
<dbReference type="Pfam" id="PF04172">
    <property type="entry name" value="LrgB"/>
    <property type="match status" value="1"/>
</dbReference>
<organism evidence="7 8">
    <name type="scientific">Klebsormidium nitens</name>
    <name type="common">Green alga</name>
    <name type="synonym">Ulothrix nitens</name>
    <dbReference type="NCBI Taxonomy" id="105231"/>
    <lineage>
        <taxon>Eukaryota</taxon>
        <taxon>Viridiplantae</taxon>
        <taxon>Streptophyta</taxon>
        <taxon>Klebsormidiophyceae</taxon>
        <taxon>Klebsormidiales</taxon>
        <taxon>Klebsormidiaceae</taxon>
        <taxon>Klebsormidium</taxon>
    </lineage>
</organism>
<evidence type="ECO:0000256" key="4">
    <source>
        <dbReference type="ARBA" id="ARBA00023136"/>
    </source>
</evidence>
<feature type="transmembrane region" description="Helical" evidence="6">
    <location>
        <begin position="194"/>
        <end position="218"/>
    </location>
</feature>
<feature type="transmembrane region" description="Helical" evidence="6">
    <location>
        <begin position="328"/>
        <end position="345"/>
    </location>
</feature>
<name>A0A1Y1HVP8_KLENI</name>
<gene>
    <name evidence="7" type="ORF">KFL_000410170</name>
</gene>
<keyword evidence="8" id="KW-1185">Reference proteome</keyword>
<feature type="transmembrane region" description="Helical" evidence="6">
    <location>
        <begin position="301"/>
        <end position="322"/>
    </location>
</feature>
<feature type="transmembrane region" description="Helical" evidence="6">
    <location>
        <begin position="427"/>
        <end position="449"/>
    </location>
</feature>
<dbReference type="AlphaFoldDB" id="A0A1Y1HVP8"/>
<dbReference type="PANTHER" id="PTHR30249:SF0">
    <property type="entry name" value="PLASTIDAL GLYCOLATE_GLYCERATE TRANSLOCATOR 1, CHLOROPLASTIC"/>
    <property type="match status" value="1"/>
</dbReference>
<dbReference type="Proteomes" id="UP000054558">
    <property type="component" value="Unassembled WGS sequence"/>
</dbReference>
<proteinExistence type="predicted"/>
<dbReference type="InterPro" id="IPR007300">
    <property type="entry name" value="CidB/LrgB"/>
</dbReference>
<dbReference type="PANTHER" id="PTHR30249">
    <property type="entry name" value="PUTATIVE SEROTONIN TRANSPORTER"/>
    <property type="match status" value="1"/>
</dbReference>
<dbReference type="OMA" id="NGMMSFF"/>
<feature type="transmembrane region" description="Helical" evidence="6">
    <location>
        <begin position="357"/>
        <end position="377"/>
    </location>
</feature>
<feature type="transmembrane region" description="Helical" evidence="6">
    <location>
        <begin position="538"/>
        <end position="559"/>
    </location>
</feature>
<dbReference type="OrthoDB" id="2502820at2759"/>
<keyword evidence="2 6" id="KW-0812">Transmembrane</keyword>
<accession>A0A1Y1HVP8</accession>
<sequence>MPLSDPSYFLNPKSTSPCNTHARKKQKFCLPASRSSNFLAGESPGLVTSRGCSKAGNARRGAYAQVSSTNRTSSDNRPEEQQEPGLLKQVQISLAEVKPTPAQAIRARKAALGVFFLVGVERGLAAYLKTSGARVSAPVLMLAAIAVAMSTPDAASRHVYNLFEPALGFFDAWLPAFFVPSVVGITIAEIPTGLNFVMVALITVATYLFTLWSSAVLVERITVARGGRLRTAPPPNLSHEQRIEMVRSVAQTATKRFAAQGSKALAGLAMGSKEKDVKKAAMIGARFLDDLASRISNPKRLAPPVLAHALAATVLLGSAAAFARTRGSFAFMAPGLILLTSTIYMQCTRLPKGMKKVLSPTVLSGLLLSGILAVYGSVCLGGWSNGITLYMKGSAKLISMLIGPAVAALGFKVYIQRAILKKSVLQLAGVCLLITPLSLLFTASATRLLGLSPHFGVPLLTETTTLGLALEMAGPTALACSIPLVVENVTACGTVGLNTARSILDSWKVRDPIARGAAVAASSHVLGTSSLMGEEPEAAAVAGLTVAIKGAVTVTLVCIPAFRNMLLRVAGAM</sequence>
<dbReference type="EMBL" id="DF236990">
    <property type="protein sequence ID" value="GAQ79918.1"/>
    <property type="molecule type" value="Genomic_DNA"/>
</dbReference>